<dbReference type="SUPFAM" id="SSF89623">
    <property type="entry name" value="Ribose/Galactose isomerase RpiB/AlsB"/>
    <property type="match status" value="1"/>
</dbReference>
<evidence type="ECO:0000313" key="5">
    <source>
        <dbReference type="EMBL" id="BBB33103.1"/>
    </source>
</evidence>
<keyword evidence="2 5" id="KW-0413">Isomerase</keyword>
<evidence type="ECO:0000256" key="2">
    <source>
        <dbReference type="ARBA" id="ARBA00023235"/>
    </source>
</evidence>
<evidence type="ECO:0000313" key="6">
    <source>
        <dbReference type="Proteomes" id="UP000595564"/>
    </source>
</evidence>
<dbReference type="EMBL" id="AP017470">
    <property type="protein sequence ID" value="BBB33103.1"/>
    <property type="molecule type" value="Genomic_DNA"/>
</dbReference>
<feature type="binding site" evidence="4">
    <location>
        <begin position="66"/>
        <end position="70"/>
    </location>
    <ligand>
        <name>D-ribulose 5-phosphate</name>
        <dbReference type="ChEBI" id="CHEBI:58121"/>
    </ligand>
</feature>
<dbReference type="RefSeq" id="WP_201327401.1">
    <property type="nucleotide sequence ID" value="NZ_AP017470.1"/>
</dbReference>
<feature type="binding site" evidence="4">
    <location>
        <begin position="8"/>
        <end position="9"/>
    </location>
    <ligand>
        <name>D-ribulose 5-phosphate</name>
        <dbReference type="ChEBI" id="CHEBI:58121"/>
    </ligand>
</feature>
<dbReference type="PANTHER" id="PTHR30345">
    <property type="entry name" value="RIBOSE-5-PHOSPHATE ISOMERASE B"/>
    <property type="match status" value="1"/>
</dbReference>
<dbReference type="PIRSF" id="PIRSF005384">
    <property type="entry name" value="RpiB_LacA_B"/>
    <property type="match status" value="1"/>
</dbReference>
<name>A0A7R6Q091_9BACT</name>
<evidence type="ECO:0000256" key="4">
    <source>
        <dbReference type="PIRSR" id="PIRSR005384-2"/>
    </source>
</evidence>
<organism evidence="5 6">
    <name type="scientific">Thermotomaculum hydrothermale</name>
    <dbReference type="NCBI Taxonomy" id="981385"/>
    <lineage>
        <taxon>Bacteria</taxon>
        <taxon>Pseudomonadati</taxon>
        <taxon>Acidobacteriota</taxon>
        <taxon>Holophagae</taxon>
        <taxon>Thermotomaculales</taxon>
        <taxon>Thermotomaculaceae</taxon>
        <taxon>Thermotomaculum</taxon>
    </lineage>
</organism>
<dbReference type="Proteomes" id="UP000595564">
    <property type="component" value="Chromosome"/>
</dbReference>
<sequence>MKIAIGSDHGGFKLKEVIKNYLIDKGYQVDDLGCYSEESVDYPDFAEKVAKAVAGGDFNLGVLMCGTGIGISIAANKVKGIRAALCHDGLTARLAKQHNNANIICMGGRTTGVETAKDIIDNFLSSEFEGGRHLRRINKIKDMENS</sequence>
<dbReference type="NCBIfam" id="TIGR00689">
    <property type="entry name" value="rpiB_lacA_lacB"/>
    <property type="match status" value="1"/>
</dbReference>
<dbReference type="InterPro" id="IPR003500">
    <property type="entry name" value="RpiB_LacA_LacB"/>
</dbReference>
<dbReference type="Pfam" id="PF02502">
    <property type="entry name" value="LacAB_rpiB"/>
    <property type="match status" value="1"/>
</dbReference>
<dbReference type="AlphaFoldDB" id="A0A7R6Q091"/>
<protein>
    <submittedName>
        <fullName evidence="5">Ribose 5-phosphate isomerase B</fullName>
        <ecNumber evidence="5">5.3.1.6</ecNumber>
    </submittedName>
</protein>
<feature type="binding site" evidence="4">
    <location>
        <position position="109"/>
    </location>
    <ligand>
        <name>D-ribulose 5-phosphate</name>
        <dbReference type="ChEBI" id="CHEBI:58121"/>
    </ligand>
</feature>
<dbReference type="KEGG" id="thyd:TTHT_1615"/>
<dbReference type="GO" id="GO:0004751">
    <property type="term" value="F:ribose-5-phosphate isomerase activity"/>
    <property type="evidence" value="ECO:0007669"/>
    <property type="project" value="UniProtKB-EC"/>
</dbReference>
<dbReference type="InterPro" id="IPR036569">
    <property type="entry name" value="RpiB_LacA_LacB_sf"/>
</dbReference>
<reference evidence="6" key="1">
    <citation type="journal article" date="2012" name="Extremophiles">
        <title>Thermotomaculum hydrothermale gen. nov., sp. nov., a novel heterotrophic thermophile within the phylum Acidobacteria from a deep-sea hydrothermal vent chimney in the Southern Okinawa Trough.</title>
        <authorList>
            <person name="Izumi H."/>
            <person name="Nunoura T."/>
            <person name="Miyazaki M."/>
            <person name="Mino S."/>
            <person name="Toki T."/>
            <person name="Takai K."/>
            <person name="Sako Y."/>
            <person name="Sawabe T."/>
            <person name="Nakagawa S."/>
        </authorList>
    </citation>
    <scope>NUCLEOTIDE SEQUENCE [LARGE SCALE GENOMIC DNA]</scope>
    <source>
        <strain evidence="6">AC55</strain>
    </source>
</reference>
<dbReference type="Gene3D" id="3.40.1400.10">
    <property type="entry name" value="Sugar-phosphate isomerase, RpiB/LacA/LacB"/>
    <property type="match status" value="1"/>
</dbReference>
<feature type="active site" description="Proton acceptor" evidence="3">
    <location>
        <position position="65"/>
    </location>
</feature>
<feature type="binding site" evidence="4">
    <location>
        <position position="99"/>
    </location>
    <ligand>
        <name>D-ribulose 5-phosphate</name>
        <dbReference type="ChEBI" id="CHEBI:58121"/>
    </ligand>
</feature>
<dbReference type="PANTHER" id="PTHR30345:SF0">
    <property type="entry name" value="DNA DAMAGE-REPAIR_TOLERATION PROTEIN DRT102"/>
    <property type="match status" value="1"/>
</dbReference>
<feature type="binding site" evidence="4">
    <location>
        <position position="136"/>
    </location>
    <ligand>
        <name>D-ribulose 5-phosphate</name>
        <dbReference type="ChEBI" id="CHEBI:58121"/>
    </ligand>
</feature>
<comment type="similarity">
    <text evidence="1">Belongs to the LacAB/RpiB family.</text>
</comment>
<dbReference type="GO" id="GO:0005975">
    <property type="term" value="P:carbohydrate metabolic process"/>
    <property type="evidence" value="ECO:0007669"/>
    <property type="project" value="InterPro"/>
</dbReference>
<evidence type="ECO:0000256" key="1">
    <source>
        <dbReference type="ARBA" id="ARBA00008754"/>
    </source>
</evidence>
<dbReference type="NCBIfam" id="NF004051">
    <property type="entry name" value="PRK05571.1"/>
    <property type="match status" value="1"/>
</dbReference>
<dbReference type="NCBIfam" id="TIGR01120">
    <property type="entry name" value="rpiB"/>
    <property type="match status" value="1"/>
</dbReference>
<accession>A0A7R6Q091</accession>
<proteinExistence type="inferred from homology"/>
<feature type="binding site" evidence="4">
    <location>
        <position position="132"/>
    </location>
    <ligand>
        <name>D-ribulose 5-phosphate</name>
        <dbReference type="ChEBI" id="CHEBI:58121"/>
    </ligand>
</feature>
<feature type="active site" description="Proton donor" evidence="3">
    <location>
        <position position="98"/>
    </location>
</feature>
<evidence type="ECO:0000256" key="3">
    <source>
        <dbReference type="PIRSR" id="PIRSR005384-1"/>
    </source>
</evidence>
<keyword evidence="6" id="KW-1185">Reference proteome</keyword>
<gene>
    <name evidence="5" type="ORF">TTHT_1615</name>
</gene>
<dbReference type="InterPro" id="IPR004785">
    <property type="entry name" value="RpiB"/>
</dbReference>
<dbReference type="EC" id="5.3.1.6" evidence="5"/>